<dbReference type="InterPro" id="IPR033060">
    <property type="entry name" value="INTS7"/>
</dbReference>
<dbReference type="EMBL" id="GBRH01164879">
    <property type="protein sequence ID" value="JAE33017.1"/>
    <property type="molecule type" value="Transcribed_RNA"/>
</dbReference>
<dbReference type="GO" id="GO:0034472">
    <property type="term" value="P:snRNA 3'-end processing"/>
    <property type="evidence" value="ECO:0007669"/>
    <property type="project" value="TreeGrafter"/>
</dbReference>
<dbReference type="GO" id="GO:0032039">
    <property type="term" value="C:integrator complex"/>
    <property type="evidence" value="ECO:0007669"/>
    <property type="project" value="InterPro"/>
</dbReference>
<dbReference type="PANTHER" id="PTHR13322:SF2">
    <property type="entry name" value="INTEGRATOR COMPLEX SUBUNIT 7"/>
    <property type="match status" value="1"/>
</dbReference>
<name>A0A0A9H8D2_ARUDO</name>
<sequence length="105" mass="11505">MKLLLFPSPTVKLVGELKAEGDLSEDLYCTETDADSTPSGSQELHGYRSKITGICGRTSLANDALTSNASSDCEFFFQRWFISLRLSFLEVLTDVLGILGAFFSL</sequence>
<reference evidence="1" key="1">
    <citation type="submission" date="2014-09" db="EMBL/GenBank/DDBJ databases">
        <authorList>
            <person name="Magalhaes I.L.F."/>
            <person name="Oliveira U."/>
            <person name="Santos F.R."/>
            <person name="Vidigal T.H.D.A."/>
            <person name="Brescovit A.D."/>
            <person name="Santos A.J."/>
        </authorList>
    </citation>
    <scope>NUCLEOTIDE SEQUENCE</scope>
    <source>
        <tissue evidence="1">Shoot tissue taken approximately 20 cm above the soil surface</tissue>
    </source>
</reference>
<organism evidence="1">
    <name type="scientific">Arundo donax</name>
    <name type="common">Giant reed</name>
    <name type="synonym">Donax arundinaceus</name>
    <dbReference type="NCBI Taxonomy" id="35708"/>
    <lineage>
        <taxon>Eukaryota</taxon>
        <taxon>Viridiplantae</taxon>
        <taxon>Streptophyta</taxon>
        <taxon>Embryophyta</taxon>
        <taxon>Tracheophyta</taxon>
        <taxon>Spermatophyta</taxon>
        <taxon>Magnoliopsida</taxon>
        <taxon>Liliopsida</taxon>
        <taxon>Poales</taxon>
        <taxon>Poaceae</taxon>
        <taxon>PACMAD clade</taxon>
        <taxon>Arundinoideae</taxon>
        <taxon>Arundineae</taxon>
        <taxon>Arundo</taxon>
    </lineage>
</organism>
<protein>
    <submittedName>
        <fullName evidence="1">Uncharacterized protein</fullName>
    </submittedName>
</protein>
<accession>A0A0A9H8D2</accession>
<dbReference type="PANTHER" id="PTHR13322">
    <property type="entry name" value="C1ORF73 PROTEIN"/>
    <property type="match status" value="1"/>
</dbReference>
<proteinExistence type="predicted"/>
<evidence type="ECO:0000313" key="1">
    <source>
        <dbReference type="EMBL" id="JAE33017.1"/>
    </source>
</evidence>
<dbReference type="AlphaFoldDB" id="A0A0A9H8D2"/>
<reference evidence="1" key="2">
    <citation type="journal article" date="2015" name="Data Brief">
        <title>Shoot transcriptome of the giant reed, Arundo donax.</title>
        <authorList>
            <person name="Barrero R.A."/>
            <person name="Guerrero F.D."/>
            <person name="Moolhuijzen P."/>
            <person name="Goolsby J.A."/>
            <person name="Tidwell J."/>
            <person name="Bellgard S.E."/>
            <person name="Bellgard M.I."/>
        </authorList>
    </citation>
    <scope>NUCLEOTIDE SEQUENCE</scope>
    <source>
        <tissue evidence="1">Shoot tissue taken approximately 20 cm above the soil surface</tissue>
    </source>
</reference>